<feature type="compositionally biased region" description="Acidic residues" evidence="1">
    <location>
        <begin position="330"/>
        <end position="348"/>
    </location>
</feature>
<organism evidence="2 3">
    <name type="scientific">Fusarium mangiferae</name>
    <name type="common">Mango malformation disease fungus</name>
    <dbReference type="NCBI Taxonomy" id="192010"/>
    <lineage>
        <taxon>Eukaryota</taxon>
        <taxon>Fungi</taxon>
        <taxon>Dikarya</taxon>
        <taxon>Ascomycota</taxon>
        <taxon>Pezizomycotina</taxon>
        <taxon>Sordariomycetes</taxon>
        <taxon>Hypocreomycetidae</taxon>
        <taxon>Hypocreales</taxon>
        <taxon>Nectriaceae</taxon>
        <taxon>Fusarium</taxon>
        <taxon>Fusarium fujikuroi species complex</taxon>
    </lineage>
</organism>
<keyword evidence="3" id="KW-1185">Reference proteome</keyword>
<gene>
    <name evidence="2" type="ORF">FMAN_03896</name>
</gene>
<dbReference type="GeneID" id="65083167"/>
<dbReference type="AlphaFoldDB" id="A0A1L7UEJ2"/>
<dbReference type="Proteomes" id="UP000184255">
    <property type="component" value="Unassembled WGS sequence"/>
</dbReference>
<dbReference type="PANTHER" id="PTHR31252">
    <property type="entry name" value="DUF4419 DOMAIN-CONTAINING PROTEIN"/>
    <property type="match status" value="1"/>
</dbReference>
<evidence type="ECO:0000256" key="1">
    <source>
        <dbReference type="SAM" id="MobiDB-lite"/>
    </source>
</evidence>
<accession>A0A1L7UEJ2</accession>
<evidence type="ECO:0000313" key="3">
    <source>
        <dbReference type="Proteomes" id="UP000184255"/>
    </source>
</evidence>
<protein>
    <submittedName>
        <fullName evidence="2">Uncharacterized protein</fullName>
    </submittedName>
</protein>
<comment type="caution">
    <text evidence="2">The sequence shown here is derived from an EMBL/GenBank/DDBJ whole genome shotgun (WGS) entry which is preliminary data.</text>
</comment>
<feature type="region of interest" description="Disordered" evidence="1">
    <location>
        <begin position="327"/>
        <end position="348"/>
    </location>
</feature>
<dbReference type="PANTHER" id="PTHR31252:SF11">
    <property type="entry name" value="DUF4419 DOMAIN-CONTAINING PROTEIN"/>
    <property type="match status" value="1"/>
</dbReference>
<dbReference type="VEuPathDB" id="FungiDB:FMAN_03896"/>
<evidence type="ECO:0000313" key="2">
    <source>
        <dbReference type="EMBL" id="CVL06117.1"/>
    </source>
</evidence>
<proteinExistence type="predicted"/>
<name>A0A1L7UEJ2_FUSMA</name>
<dbReference type="InterPro" id="IPR025533">
    <property type="entry name" value="DUF4419"/>
</dbReference>
<sequence length="348" mass="39370">MAMMDTPIQTTNLNDPKVAAIRGAEILQRISPDDYKKSDGVFNLHLEGDPSQIVASQNGFIWAAADVFDRQSGLIFSVDHIWLAVLAQLKSYIYQVFQPRQTQEIPSFLNEQLRDKKALVNSLCDMVLKKFGLEAAKLLLPRFSTTAESETGAAALILLGTNCQVQHHRKFNMPVAAYNRGAIIIAGGREDWYKLRRNFEDLRNLSPELGVAISHHLMFLDNLLRGEFWDDMLKADSFGRMSGWLFNFFDPRKLIQRGGFEFDVEMPSAVATIPIRVDFGQGSMDCTVVGGLLAHSRNESGIVNPATFRGYRHQPTIGWLIYRDKKPETSETEEEMVETEEEMMETDD</sequence>
<dbReference type="EMBL" id="FCQH01000017">
    <property type="protein sequence ID" value="CVL06117.1"/>
    <property type="molecule type" value="Genomic_DNA"/>
</dbReference>
<reference evidence="3" key="1">
    <citation type="journal article" date="2016" name="Genome Biol. Evol.">
        <title>Comparative 'omics' of the Fusarium fujikuroi species complex highlights differences in genetic potential and metabolite synthesis.</title>
        <authorList>
            <person name="Niehaus E.-M."/>
            <person name="Muensterkoetter M."/>
            <person name="Proctor R.H."/>
            <person name="Brown D.W."/>
            <person name="Sharon A."/>
            <person name="Idan Y."/>
            <person name="Oren-Young L."/>
            <person name="Sieber C.M."/>
            <person name="Novak O."/>
            <person name="Pencik A."/>
            <person name="Tarkowska D."/>
            <person name="Hromadova K."/>
            <person name="Freeman S."/>
            <person name="Maymon M."/>
            <person name="Elazar M."/>
            <person name="Youssef S.A."/>
            <person name="El-Shabrawy E.S.M."/>
            <person name="Shalaby A.B.A."/>
            <person name="Houterman P."/>
            <person name="Brock N.L."/>
            <person name="Burkhardt I."/>
            <person name="Tsavkelova E.A."/>
            <person name="Dickschat J.S."/>
            <person name="Galuszka P."/>
            <person name="Gueldener U."/>
            <person name="Tudzynski B."/>
        </authorList>
    </citation>
    <scope>NUCLEOTIDE SEQUENCE [LARGE SCALE GENOMIC DNA]</scope>
    <source>
        <strain evidence="3">MRC7560</strain>
    </source>
</reference>
<dbReference type="RefSeq" id="XP_041689698.1">
    <property type="nucleotide sequence ID" value="XM_041824193.1"/>
</dbReference>
<dbReference type="Pfam" id="PF14388">
    <property type="entry name" value="DUF4419"/>
    <property type="match status" value="1"/>
</dbReference>